<dbReference type="AlphaFoldDB" id="A0A0F7SDZ2"/>
<feature type="region of interest" description="Disordered" evidence="1">
    <location>
        <begin position="1"/>
        <end position="25"/>
    </location>
</feature>
<dbReference type="EMBL" id="CCFA01004970">
    <property type="protein sequence ID" value="CDW99678.1"/>
    <property type="molecule type" value="Genomic_DNA"/>
</dbReference>
<feature type="compositionally biased region" description="Basic residues" evidence="1">
    <location>
        <begin position="1"/>
        <end position="10"/>
    </location>
</feature>
<evidence type="ECO:0000313" key="4">
    <source>
        <dbReference type="Proteomes" id="UP000242770"/>
    </source>
</evidence>
<keyword evidence="4" id="KW-1185">Reference proteome</keyword>
<dbReference type="OrthoDB" id="2556826at2759"/>
<reference evidence="4" key="2">
    <citation type="submission" date="2014-06" db="EMBL/GenBank/DDBJ databases">
        <authorList>
            <person name="Berkman P.J."/>
        </authorList>
    </citation>
    <scope>NUCLEOTIDE SEQUENCE [LARGE SCALE GENOMIC DNA]</scope>
</reference>
<dbReference type="EMBL" id="LK056691">
    <property type="protein sequence ID" value="CDU25763.1"/>
    <property type="molecule type" value="Genomic_DNA"/>
</dbReference>
<evidence type="ECO:0000313" key="3">
    <source>
        <dbReference type="EMBL" id="CDW99678.1"/>
    </source>
</evidence>
<dbReference type="Proteomes" id="UP000242770">
    <property type="component" value="Unassembled WGS sequence"/>
</dbReference>
<evidence type="ECO:0000256" key="1">
    <source>
        <dbReference type="SAM" id="MobiDB-lite"/>
    </source>
</evidence>
<organism evidence="3 4">
    <name type="scientific">Sporisorium scitamineum</name>
    <dbReference type="NCBI Taxonomy" id="49012"/>
    <lineage>
        <taxon>Eukaryota</taxon>
        <taxon>Fungi</taxon>
        <taxon>Dikarya</taxon>
        <taxon>Basidiomycota</taxon>
        <taxon>Ustilaginomycotina</taxon>
        <taxon>Ustilaginomycetes</taxon>
        <taxon>Ustilaginales</taxon>
        <taxon>Ustilaginaceae</taxon>
        <taxon>Sporisorium</taxon>
    </lineage>
</organism>
<accession>A0A0F7SDZ2</accession>
<name>A0A0F7SDZ2_9BASI</name>
<protein>
    <submittedName>
        <fullName evidence="2">Related to PSR1-plasma membrane phosphatase required for sodium stress response</fullName>
    </submittedName>
</protein>
<feature type="region of interest" description="Disordered" evidence="1">
    <location>
        <begin position="322"/>
        <end position="352"/>
    </location>
</feature>
<evidence type="ECO:0000313" key="2">
    <source>
        <dbReference type="EMBL" id="CDU25763.1"/>
    </source>
</evidence>
<reference evidence="3" key="1">
    <citation type="submission" date="2014-06" db="EMBL/GenBank/DDBJ databases">
        <authorList>
            <person name="Berkman J.Paul."/>
        </authorList>
    </citation>
    <scope>NUCLEOTIDE SEQUENCE [LARGE SCALE GENOMIC DNA]</scope>
</reference>
<feature type="compositionally biased region" description="Acidic residues" evidence="1">
    <location>
        <begin position="167"/>
        <end position="180"/>
    </location>
</feature>
<proteinExistence type="predicted"/>
<reference evidence="2" key="3">
    <citation type="submission" date="2014-06" db="EMBL/GenBank/DDBJ databases">
        <authorList>
            <person name="Ju J."/>
            <person name="Zhang J."/>
        </authorList>
    </citation>
    <scope>NUCLEOTIDE SEQUENCE</scope>
    <source>
        <strain evidence="2">SscI8</strain>
    </source>
</reference>
<feature type="compositionally biased region" description="Basic and acidic residues" evidence="1">
    <location>
        <begin position="325"/>
        <end position="336"/>
    </location>
</feature>
<feature type="compositionally biased region" description="Basic and acidic residues" evidence="1">
    <location>
        <begin position="193"/>
        <end position="203"/>
    </location>
</feature>
<sequence length="459" mass="51863">MPRHRHHRRDHGGVGNGNGHERSGGYHRKNDMCPIRCSHCAVLQPASCFPKSVLQRYMKRVARGDEPSTINVICRPCCDNPVKTVPATGSSSAAGPSHPRVRALANVAPPSQLQRRGCCTGCGIEYPLTPTYFSQLGLANTQEAAATRVCYPCRNKQTLSGAAADMASDDPAFEDDDDDENIHVDLSDENSDSEQRTPTRRIEDLDDATQQRARRAQAQSRDITTLRGFAHVLAARRRRSVRFVPSRVLIRQRNEQHARETRARLNRDGRQGQVARQFTLRTVHRIGHPELPVPPTDQNPLAVCDDNDTAVAVHQAVARYRNRSRMQDNIDQKYRDSNNNGDDDDDDSDLDVVPSWYLSDRQRVEHIQRQREIERDLERSHIGAPQDDFSRQDPIIDEDLVRHFDQRFSVARASPAAAPAPSSGTQDASCESFRMIRMLRALDEESRQHPFKRLRDGRP</sequence>
<feature type="region of interest" description="Disordered" evidence="1">
    <location>
        <begin position="162"/>
        <end position="208"/>
    </location>
</feature>
<feature type="compositionally biased region" description="Acidic residues" evidence="1">
    <location>
        <begin position="341"/>
        <end position="350"/>
    </location>
</feature>
<gene>
    <name evidence="3" type="primary">SSCI82200.1</name>
    <name evidence="2" type="ORF">SPSC_05934</name>
</gene>